<dbReference type="RefSeq" id="WP_219239430.1">
    <property type="nucleotide sequence ID" value="NZ_JAHWZX010000024.1"/>
</dbReference>
<keyword evidence="7" id="KW-0503">Monooxygenase</keyword>
<evidence type="ECO:0000256" key="5">
    <source>
        <dbReference type="ARBA" id="ARBA00022857"/>
    </source>
</evidence>
<dbReference type="EMBL" id="JAHWZX010000024">
    <property type="protein sequence ID" value="MBW4332328.1"/>
    <property type="molecule type" value="Genomic_DNA"/>
</dbReference>
<keyword evidence="3" id="KW-0285">Flavoprotein</keyword>
<evidence type="ECO:0000256" key="6">
    <source>
        <dbReference type="ARBA" id="ARBA00023002"/>
    </source>
</evidence>
<dbReference type="PANTHER" id="PTHR43098">
    <property type="entry name" value="L-ORNITHINE N(5)-MONOOXYGENASE-RELATED"/>
    <property type="match status" value="1"/>
</dbReference>
<accession>A0ABS6XQ29</accession>
<dbReference type="Pfam" id="PF00743">
    <property type="entry name" value="FMO-like"/>
    <property type="match status" value="1"/>
</dbReference>
<proteinExistence type="inferred from homology"/>
<evidence type="ECO:0000256" key="4">
    <source>
        <dbReference type="ARBA" id="ARBA00022827"/>
    </source>
</evidence>
<dbReference type="InterPro" id="IPR050775">
    <property type="entry name" value="FAD-binding_Monooxygenases"/>
</dbReference>
<comment type="similarity">
    <text evidence="2">Belongs to the FAD-binding monooxygenase family.</text>
</comment>
<dbReference type="InterPro" id="IPR020946">
    <property type="entry name" value="Flavin_mOase-like"/>
</dbReference>
<gene>
    <name evidence="8" type="ORF">KY084_15860</name>
</gene>
<name>A0ABS6XQ29_9SPHN</name>
<evidence type="ECO:0000313" key="9">
    <source>
        <dbReference type="Proteomes" id="UP001197214"/>
    </source>
</evidence>
<evidence type="ECO:0000256" key="1">
    <source>
        <dbReference type="ARBA" id="ARBA00001974"/>
    </source>
</evidence>
<evidence type="ECO:0000256" key="7">
    <source>
        <dbReference type="ARBA" id="ARBA00023033"/>
    </source>
</evidence>
<evidence type="ECO:0000313" key="8">
    <source>
        <dbReference type="EMBL" id="MBW4332328.1"/>
    </source>
</evidence>
<keyword evidence="5" id="KW-0521">NADP</keyword>
<keyword evidence="6" id="KW-0560">Oxidoreductase</keyword>
<reference evidence="8 9" key="1">
    <citation type="submission" date="2021-07" db="EMBL/GenBank/DDBJ databases">
        <title>Stakelama flava sp. nov., a novel endophytic bacterium isolated from branch of Kandelia candel.</title>
        <authorList>
            <person name="Tuo L."/>
        </authorList>
    </citation>
    <scope>NUCLEOTIDE SEQUENCE [LARGE SCALE GENOMIC DNA]</scope>
    <source>
        <strain evidence="8 9">CBK3Z-3</strain>
    </source>
</reference>
<evidence type="ECO:0000256" key="2">
    <source>
        <dbReference type="ARBA" id="ARBA00010139"/>
    </source>
</evidence>
<protein>
    <submittedName>
        <fullName evidence="8">NAD(P)/FAD-dependent oxidoreductase</fullName>
    </submittedName>
</protein>
<sequence>MNATKNGSVVADDTQEADLDVLIVGAGFAGLYHLRKLREAGFRVRVHEAGSYLGGAWYWNKYPGARVDSENSIYQYTDPLLWQDFDFTERFPGGDELRRYFQYVDEKLDLSKDIEFDSRIESAHFDASNDVWTVRTSKGEVVRTRFVDLCVGQSSAVYIPEDLKATMGEFGGEMHHTALWPEDSVEWDGKRVAVIGAGASGVQVFQEVAKSADQVTMFQRTPNIALPMQQRPYSSADQQELKKAYPDMHARLPGHYGGAEFDFIHQSARDVTPEERERVFEELWSYGGFRFWVGGFEDVYTDEEVNTWVYNFWRDKTRARIKDPELAEKLAPTKPPHPFGTKRPCLEQSYYDAFNQDNVELVDLRATPISRFSKHGLITSDGVEREFDLIVLATGFDAVTGNVTRIDVHGLSDQTIDDKWKNGATTYLGAMTAGFPNFFFMNGPQSLNAICGGPPCQEQYGDWFVGCMKYMREHGLTRIEPQEQAEREWSDHVNALGAQTLFVKADSWYMAANVPGKARQILFYTGGQPMYFGKLREVAAAGYDGFDLSGPDQNSSQAMEDAA</sequence>
<evidence type="ECO:0000256" key="3">
    <source>
        <dbReference type="ARBA" id="ARBA00022630"/>
    </source>
</evidence>
<comment type="caution">
    <text evidence="8">The sequence shown here is derived from an EMBL/GenBank/DDBJ whole genome shotgun (WGS) entry which is preliminary data.</text>
</comment>
<dbReference type="Proteomes" id="UP001197214">
    <property type="component" value="Unassembled WGS sequence"/>
</dbReference>
<comment type="cofactor">
    <cofactor evidence="1">
        <name>FAD</name>
        <dbReference type="ChEBI" id="CHEBI:57692"/>
    </cofactor>
</comment>
<keyword evidence="9" id="KW-1185">Reference proteome</keyword>
<keyword evidence="4" id="KW-0274">FAD</keyword>
<organism evidence="8 9">
    <name type="scientific">Stakelama flava</name>
    <dbReference type="NCBI Taxonomy" id="2860338"/>
    <lineage>
        <taxon>Bacteria</taxon>
        <taxon>Pseudomonadati</taxon>
        <taxon>Pseudomonadota</taxon>
        <taxon>Alphaproteobacteria</taxon>
        <taxon>Sphingomonadales</taxon>
        <taxon>Sphingomonadaceae</taxon>
        <taxon>Stakelama</taxon>
    </lineage>
</organism>
<dbReference type="PANTHER" id="PTHR43098:SF3">
    <property type="entry name" value="L-ORNITHINE N(5)-MONOOXYGENASE-RELATED"/>
    <property type="match status" value="1"/>
</dbReference>